<name>A0A085N7M1_9BILA</name>
<organism evidence="2">
    <name type="scientific">Trichuris suis</name>
    <name type="common">pig whipworm</name>
    <dbReference type="NCBI Taxonomy" id="68888"/>
    <lineage>
        <taxon>Eukaryota</taxon>
        <taxon>Metazoa</taxon>
        <taxon>Ecdysozoa</taxon>
        <taxon>Nematoda</taxon>
        <taxon>Enoplea</taxon>
        <taxon>Dorylaimia</taxon>
        <taxon>Trichinellida</taxon>
        <taxon>Trichuridae</taxon>
        <taxon>Trichuris</taxon>
    </lineage>
</organism>
<reference evidence="2" key="1">
    <citation type="journal article" date="2014" name="Nat. Genet.">
        <title>Genome and transcriptome of the porcine whipworm Trichuris suis.</title>
        <authorList>
            <person name="Jex A.R."/>
            <person name="Nejsum P."/>
            <person name="Schwarz E.M."/>
            <person name="Hu L."/>
            <person name="Young N.D."/>
            <person name="Hall R.S."/>
            <person name="Korhonen P.K."/>
            <person name="Liao S."/>
            <person name="Thamsborg S."/>
            <person name="Xia J."/>
            <person name="Xu P."/>
            <person name="Wang S."/>
            <person name="Scheerlinck J.P."/>
            <person name="Hofmann A."/>
            <person name="Sternberg P.W."/>
            <person name="Wang J."/>
            <person name="Gasser R.B."/>
        </authorList>
    </citation>
    <scope>NUCLEOTIDE SEQUENCE [LARGE SCALE GENOMIC DNA]</scope>
    <source>
        <strain evidence="2">DCEP-RM93F</strain>
    </source>
</reference>
<dbReference type="AlphaFoldDB" id="A0A085N7M1"/>
<dbReference type="Proteomes" id="UP000030758">
    <property type="component" value="Unassembled WGS sequence"/>
</dbReference>
<sequence>MKTCTVQSDRPTAKGPKYAVRFRAEQRRRRRLSDNSTASEIDCPTLNDLHCPNVLRQADSVRTAMDPQRLRESNICDDIYAESSNSSESIHVDVEVIRNENGPTFQSSSSDGSIHSEKSLSGQAYLVPNCPIKENAYPLFECLSKKPDYYFSSTHTVPRPEEEVGNNSDESASVSANQRRVTFKLEDGEKFSYANFKLRDAMVQTDETAATLAGAKWLIECDPYAKLYTDLLNSIIAESAVLPSKKMEALLRRYTKLFDAKERETDSPILHPRMSSFERIRELDLRLTQARRALAESVCFKL</sequence>
<dbReference type="EMBL" id="KL367538">
    <property type="protein sequence ID" value="KFD65467.1"/>
    <property type="molecule type" value="Genomic_DNA"/>
</dbReference>
<gene>
    <name evidence="2" type="ORF">M514_03860</name>
</gene>
<evidence type="ECO:0000313" key="2">
    <source>
        <dbReference type="EMBL" id="KFD65467.1"/>
    </source>
</evidence>
<proteinExistence type="predicted"/>
<accession>A0A085N7M1</accession>
<protein>
    <submittedName>
        <fullName evidence="2">Uncharacterized protein</fullName>
    </submittedName>
</protein>
<evidence type="ECO:0000256" key="1">
    <source>
        <dbReference type="SAM" id="MobiDB-lite"/>
    </source>
</evidence>
<feature type="compositionally biased region" description="Polar residues" evidence="1">
    <location>
        <begin position="165"/>
        <end position="176"/>
    </location>
</feature>
<feature type="region of interest" description="Disordered" evidence="1">
    <location>
        <begin position="154"/>
        <end position="176"/>
    </location>
</feature>